<dbReference type="Proteomes" id="UP001057452">
    <property type="component" value="Chromosome 8"/>
</dbReference>
<evidence type="ECO:0000313" key="1">
    <source>
        <dbReference type="EMBL" id="KAI4821615.1"/>
    </source>
</evidence>
<dbReference type="EMBL" id="CM043792">
    <property type="protein sequence ID" value="KAI4821615.1"/>
    <property type="molecule type" value="Genomic_DNA"/>
</dbReference>
<evidence type="ECO:0000313" key="2">
    <source>
        <dbReference type="Proteomes" id="UP001057452"/>
    </source>
</evidence>
<sequence length="52" mass="5736">SERRYNREHCSPGRPLRASSPSVPVLGDSSSHAMLCAQTSSNFQPQHTRKPS</sequence>
<feature type="non-terminal residue" evidence="1">
    <location>
        <position position="52"/>
    </location>
</feature>
<accession>A0ACB9X4Z3</accession>
<protein>
    <submittedName>
        <fullName evidence="1">Uncharacterized protein</fullName>
    </submittedName>
</protein>
<reference evidence="1" key="1">
    <citation type="submission" date="2022-05" db="EMBL/GenBank/DDBJ databases">
        <title>Chromosome-level genome of Chaenocephalus aceratus.</title>
        <authorList>
            <person name="Park H."/>
        </authorList>
    </citation>
    <scope>NUCLEOTIDE SEQUENCE</scope>
    <source>
        <strain evidence="1">KU_202001</strain>
    </source>
</reference>
<name>A0ACB9X4Z3_CHAAC</name>
<organism evidence="1 2">
    <name type="scientific">Chaenocephalus aceratus</name>
    <name type="common">Blackfin icefish</name>
    <name type="synonym">Chaenichthys aceratus</name>
    <dbReference type="NCBI Taxonomy" id="36190"/>
    <lineage>
        <taxon>Eukaryota</taxon>
        <taxon>Metazoa</taxon>
        <taxon>Chordata</taxon>
        <taxon>Craniata</taxon>
        <taxon>Vertebrata</taxon>
        <taxon>Euteleostomi</taxon>
        <taxon>Actinopterygii</taxon>
        <taxon>Neopterygii</taxon>
        <taxon>Teleostei</taxon>
        <taxon>Neoteleostei</taxon>
        <taxon>Acanthomorphata</taxon>
        <taxon>Eupercaria</taxon>
        <taxon>Perciformes</taxon>
        <taxon>Notothenioidei</taxon>
        <taxon>Channichthyidae</taxon>
        <taxon>Chaenocephalus</taxon>
    </lineage>
</organism>
<proteinExistence type="predicted"/>
<gene>
    <name evidence="1" type="ORF">KUCAC02_007213</name>
</gene>
<comment type="caution">
    <text evidence="1">The sequence shown here is derived from an EMBL/GenBank/DDBJ whole genome shotgun (WGS) entry which is preliminary data.</text>
</comment>
<keyword evidence="2" id="KW-1185">Reference proteome</keyword>
<feature type="non-terminal residue" evidence="1">
    <location>
        <position position="1"/>
    </location>
</feature>